<comment type="caution">
    <text evidence="2">The sequence shown here is derived from an EMBL/GenBank/DDBJ whole genome shotgun (WGS) entry which is preliminary data.</text>
</comment>
<keyword evidence="1" id="KW-0175">Coiled coil</keyword>
<dbReference type="EMBL" id="CANHGI010000002">
    <property type="protein sequence ID" value="CAI5441525.1"/>
    <property type="molecule type" value="Genomic_DNA"/>
</dbReference>
<evidence type="ECO:0000313" key="2">
    <source>
        <dbReference type="EMBL" id="CAI5441525.1"/>
    </source>
</evidence>
<proteinExistence type="predicted"/>
<protein>
    <submittedName>
        <fullName evidence="2">Uncharacterized protein</fullName>
    </submittedName>
</protein>
<gene>
    <name evidence="2" type="ORF">CAMP_LOCUS4162</name>
</gene>
<organism evidence="2 3">
    <name type="scientific">Caenorhabditis angaria</name>
    <dbReference type="NCBI Taxonomy" id="860376"/>
    <lineage>
        <taxon>Eukaryota</taxon>
        <taxon>Metazoa</taxon>
        <taxon>Ecdysozoa</taxon>
        <taxon>Nematoda</taxon>
        <taxon>Chromadorea</taxon>
        <taxon>Rhabditida</taxon>
        <taxon>Rhabditina</taxon>
        <taxon>Rhabditomorpha</taxon>
        <taxon>Rhabditoidea</taxon>
        <taxon>Rhabditidae</taxon>
        <taxon>Peloderinae</taxon>
        <taxon>Caenorhabditis</taxon>
    </lineage>
</organism>
<feature type="coiled-coil region" evidence="1">
    <location>
        <begin position="97"/>
        <end position="163"/>
    </location>
</feature>
<feature type="coiled-coil region" evidence="1">
    <location>
        <begin position="193"/>
        <end position="283"/>
    </location>
</feature>
<reference evidence="2" key="1">
    <citation type="submission" date="2022-11" db="EMBL/GenBank/DDBJ databases">
        <authorList>
            <person name="Kikuchi T."/>
        </authorList>
    </citation>
    <scope>NUCLEOTIDE SEQUENCE</scope>
    <source>
        <strain evidence="2">PS1010</strain>
    </source>
</reference>
<dbReference type="AlphaFoldDB" id="A0A9P1IB65"/>
<sequence length="363" mass="42669">MKELLYEKEQLEYAMKQLKEEHVEKIEGMKKSEECLAEKERADCCENESRSAKESEDEVRRQVVLLDKKCDDLNASVEETKISLVAKNECLVIHKKLQDSEIQNDSLSNKVDELNRHIENLQLEQVKLNYEKNSNEEISQKLRNEIQDLNNRRKDDLAEYEKNSVALQTLLDSSNDTISSLEINIETSRKDFETKISEREKEEEERRQNLMREVRNLKEGLNKFENQRQIFSTTIKKLESTVNEKTEQLEMYERESENAMISLRILQDSNEMVRLQNDQMRAEKESACRALTNDEKRIIELDKEIESYARGFTELECSKRTIEKEKEELVVAKESLTGDIHNANSQINMLKSKVESLHRKAIK</sequence>
<name>A0A9P1IB65_9PELO</name>
<evidence type="ECO:0000256" key="1">
    <source>
        <dbReference type="SAM" id="Coils"/>
    </source>
</evidence>
<keyword evidence="3" id="KW-1185">Reference proteome</keyword>
<accession>A0A9P1IB65</accession>
<dbReference type="Proteomes" id="UP001152747">
    <property type="component" value="Unassembled WGS sequence"/>
</dbReference>
<evidence type="ECO:0000313" key="3">
    <source>
        <dbReference type="Proteomes" id="UP001152747"/>
    </source>
</evidence>
<feature type="coiled-coil region" evidence="1">
    <location>
        <begin position="315"/>
        <end position="360"/>
    </location>
</feature>